<dbReference type="InterPro" id="IPR002318">
    <property type="entry name" value="Ala-tRNA-lgiase_IIc"/>
</dbReference>
<dbReference type="GO" id="GO:0000049">
    <property type="term" value="F:tRNA binding"/>
    <property type="evidence" value="ECO:0007669"/>
    <property type="project" value="UniProtKB-KW"/>
</dbReference>
<keyword evidence="8" id="KW-0648">Protein biosynthesis</keyword>
<feature type="domain" description="Alanyl-transfer RNA synthetases family profile" evidence="10">
    <location>
        <begin position="1"/>
        <end position="611"/>
    </location>
</feature>
<gene>
    <name evidence="11" type="ORF">A2782_00620</name>
</gene>
<dbReference type="PANTHER" id="PTHR11777">
    <property type="entry name" value="ALANYL-TRNA SYNTHETASE"/>
    <property type="match status" value="1"/>
</dbReference>
<evidence type="ECO:0000256" key="7">
    <source>
        <dbReference type="ARBA" id="ARBA00022884"/>
    </source>
</evidence>
<evidence type="ECO:0000259" key="10">
    <source>
        <dbReference type="PROSITE" id="PS50860"/>
    </source>
</evidence>
<comment type="caution">
    <text evidence="11">The sequence shown here is derived from an EMBL/GenBank/DDBJ whole genome shotgun (WGS) entry which is preliminary data.</text>
</comment>
<dbReference type="GO" id="GO:0005737">
    <property type="term" value="C:cytoplasm"/>
    <property type="evidence" value="ECO:0007669"/>
    <property type="project" value="InterPro"/>
</dbReference>
<keyword evidence="9" id="KW-0030">Aminoacyl-tRNA synthetase</keyword>
<dbReference type="Gene3D" id="3.30.54.20">
    <property type="match status" value="1"/>
</dbReference>
<dbReference type="InterPro" id="IPR018163">
    <property type="entry name" value="Thr/Ala-tRNA-synth_IIc_edit"/>
</dbReference>
<comment type="similarity">
    <text evidence="1">Belongs to the class-II aminoacyl-tRNA synthetase family.</text>
</comment>
<evidence type="ECO:0000256" key="9">
    <source>
        <dbReference type="ARBA" id="ARBA00023146"/>
    </source>
</evidence>
<evidence type="ECO:0000256" key="6">
    <source>
        <dbReference type="ARBA" id="ARBA00022840"/>
    </source>
</evidence>
<dbReference type="STRING" id="1797513.A2782_00620"/>
<dbReference type="InterPro" id="IPR018164">
    <property type="entry name" value="Ala-tRNA-synth_IIc_N"/>
</dbReference>
<dbReference type="GO" id="GO:0006419">
    <property type="term" value="P:alanyl-tRNA aminoacylation"/>
    <property type="evidence" value="ECO:0007669"/>
    <property type="project" value="InterPro"/>
</dbReference>
<dbReference type="AlphaFoldDB" id="A0A1G1V3R9"/>
<evidence type="ECO:0000256" key="4">
    <source>
        <dbReference type="ARBA" id="ARBA00022598"/>
    </source>
</evidence>
<dbReference type="GO" id="GO:0002161">
    <property type="term" value="F:aminoacyl-tRNA deacylase activity"/>
    <property type="evidence" value="ECO:0007669"/>
    <property type="project" value="TreeGrafter"/>
</dbReference>
<dbReference type="InterPro" id="IPR018165">
    <property type="entry name" value="Ala-tRNA-synth_IIc_core"/>
</dbReference>
<keyword evidence="4" id="KW-0436">Ligase</keyword>
<dbReference type="PANTHER" id="PTHR11777:SF9">
    <property type="entry name" value="ALANINE--TRNA LIGASE, CYTOPLASMIC"/>
    <property type="match status" value="1"/>
</dbReference>
<evidence type="ECO:0000256" key="5">
    <source>
        <dbReference type="ARBA" id="ARBA00022741"/>
    </source>
</evidence>
<dbReference type="PROSITE" id="PS50860">
    <property type="entry name" value="AA_TRNA_LIGASE_II_ALA"/>
    <property type="match status" value="1"/>
</dbReference>
<dbReference type="InterPro" id="IPR050058">
    <property type="entry name" value="Ala-tRNA_ligase"/>
</dbReference>
<dbReference type="SUPFAM" id="SSF55186">
    <property type="entry name" value="ThrRS/AlaRS common domain"/>
    <property type="match status" value="1"/>
</dbReference>
<dbReference type="GO" id="GO:0004813">
    <property type="term" value="F:alanine-tRNA ligase activity"/>
    <property type="evidence" value="ECO:0007669"/>
    <property type="project" value="UniProtKB-EC"/>
</dbReference>
<dbReference type="GO" id="GO:0005524">
    <property type="term" value="F:ATP binding"/>
    <property type="evidence" value="ECO:0007669"/>
    <property type="project" value="UniProtKB-KW"/>
</dbReference>
<sequence>MTSSEIRQKYLKFFEERGHKRIKPAPLVLENDPTTLFTSSGMQPLVPYLKGLRTHPRGARLVDAQPSFRAEDIEEVGDNRHTTFFEMLGNWSLGDYFKKEQLAWLWEFLTKELELPKNKLHVSVFEGNATVGKDEESYSIWKDLGMEEDHIHWYDSRKNWWSRSGPPETMVVGDIGGPDSEVFYDFGEESSMHKTSVYKDEPCHPNCDCGRFLEIGNSVFIQYKKMEDGTLEELPQKSVDFGGGLERLTAVSQNQPDIFKIDLLWPIIGTVCSQLGAKGEIKYSKDQETDKALRVIADHMRAAVFLIKDNVTPSNKMQGYLLRRLIRRAAVKFTSLGGQLGTLNIAAVAVINAYEDTDFLRGFEEKVQSVLYDELERFRLTLDKGLKEIAKRDYMDGKAAFDLYQSYGFPLELTEELLLQKGQQVDKNEFYSEFEKHKELSRTASAGMFKGGLSSIGETETKYHTATHLLHAALRKILGEHVVQHGSNITAERLRFDFAHNEKVIPEQLKEVEELVNQKIEEDLPVSFEEMGREEAEKTGAIHAFGEKYGQRVKVYTIGPTSHEASRGAPFSREFCGGPHVTNTGEIGRVTITEEESAGSGVRRIYAKSVN</sequence>
<accession>A0A1G1V3R9</accession>
<protein>
    <recommendedName>
        <fullName evidence="2">alanine--tRNA ligase</fullName>
        <ecNumber evidence="2">6.1.1.7</ecNumber>
    </recommendedName>
</protein>
<dbReference type="SUPFAM" id="SSF55681">
    <property type="entry name" value="Class II aaRS and biotin synthetases"/>
    <property type="match status" value="1"/>
</dbReference>
<dbReference type="SUPFAM" id="SSF101353">
    <property type="entry name" value="Putative anticodon-binding domain of alanyl-tRNA synthetase (AlaRS)"/>
    <property type="match status" value="1"/>
</dbReference>
<evidence type="ECO:0000313" key="12">
    <source>
        <dbReference type="Proteomes" id="UP000177967"/>
    </source>
</evidence>
<reference evidence="11 12" key="1">
    <citation type="journal article" date="2016" name="Nat. Commun.">
        <title>Thousands of microbial genomes shed light on interconnected biogeochemical processes in an aquifer system.</title>
        <authorList>
            <person name="Anantharaman K."/>
            <person name="Brown C.T."/>
            <person name="Hug L.A."/>
            <person name="Sharon I."/>
            <person name="Castelle C.J."/>
            <person name="Probst A.J."/>
            <person name="Thomas B.C."/>
            <person name="Singh A."/>
            <person name="Wilkins M.J."/>
            <person name="Karaoz U."/>
            <person name="Brodie E.L."/>
            <person name="Williams K.H."/>
            <person name="Hubbard S.S."/>
            <person name="Banfield J.F."/>
        </authorList>
    </citation>
    <scope>NUCLEOTIDE SEQUENCE [LARGE SCALE GENOMIC DNA]</scope>
</reference>
<dbReference type="FunFam" id="3.30.980.10:FF:000004">
    <property type="entry name" value="Alanine--tRNA ligase, cytoplasmic"/>
    <property type="match status" value="1"/>
</dbReference>
<keyword evidence="6" id="KW-0067">ATP-binding</keyword>
<dbReference type="Pfam" id="PF07973">
    <property type="entry name" value="tRNA_SAD"/>
    <property type="match status" value="1"/>
</dbReference>
<keyword evidence="5" id="KW-0547">Nucleotide-binding</keyword>
<dbReference type="CDD" id="cd00673">
    <property type="entry name" value="AlaRS_core"/>
    <property type="match status" value="1"/>
</dbReference>
<dbReference type="NCBIfam" id="NF002436">
    <property type="entry name" value="PRK01584.1"/>
    <property type="match status" value="1"/>
</dbReference>
<dbReference type="Pfam" id="PF01411">
    <property type="entry name" value="tRNA-synt_2c"/>
    <property type="match status" value="1"/>
</dbReference>
<dbReference type="InterPro" id="IPR018162">
    <property type="entry name" value="Ala-tRNA-ligase_IIc_anticod-bd"/>
</dbReference>
<organism evidence="11 12">
    <name type="scientific">Candidatus Blackburnbacteria bacterium RIFCSPHIGHO2_01_FULL_43_15b</name>
    <dbReference type="NCBI Taxonomy" id="1797513"/>
    <lineage>
        <taxon>Bacteria</taxon>
        <taxon>Candidatus Blackburniibacteriota</taxon>
    </lineage>
</organism>
<dbReference type="Proteomes" id="UP000177967">
    <property type="component" value="Unassembled WGS sequence"/>
</dbReference>
<dbReference type="Gene3D" id="3.30.930.10">
    <property type="entry name" value="Bira Bifunctional Protein, Domain 2"/>
    <property type="match status" value="1"/>
</dbReference>
<proteinExistence type="inferred from homology"/>
<dbReference type="SMART" id="SM00863">
    <property type="entry name" value="tRNA_SAD"/>
    <property type="match status" value="1"/>
</dbReference>
<dbReference type="EC" id="6.1.1.7" evidence="2"/>
<dbReference type="Gene3D" id="3.30.980.10">
    <property type="entry name" value="Threonyl-trna Synthetase, Chain A, domain 2"/>
    <property type="match status" value="1"/>
</dbReference>
<evidence type="ECO:0000313" key="11">
    <source>
        <dbReference type="EMBL" id="OGY10018.1"/>
    </source>
</evidence>
<evidence type="ECO:0000256" key="8">
    <source>
        <dbReference type="ARBA" id="ARBA00022917"/>
    </source>
</evidence>
<dbReference type="InterPro" id="IPR012947">
    <property type="entry name" value="tRNA_SAD"/>
</dbReference>
<keyword evidence="7" id="KW-0694">RNA-binding</keyword>
<evidence type="ECO:0000256" key="1">
    <source>
        <dbReference type="ARBA" id="ARBA00008226"/>
    </source>
</evidence>
<evidence type="ECO:0000256" key="3">
    <source>
        <dbReference type="ARBA" id="ARBA00022555"/>
    </source>
</evidence>
<dbReference type="InterPro" id="IPR045864">
    <property type="entry name" value="aa-tRNA-synth_II/BPL/LPL"/>
</dbReference>
<name>A0A1G1V3R9_9BACT</name>
<dbReference type="EMBL" id="MHBW01000002">
    <property type="protein sequence ID" value="OGY10018.1"/>
    <property type="molecule type" value="Genomic_DNA"/>
</dbReference>
<dbReference type="PRINTS" id="PR00980">
    <property type="entry name" value="TRNASYNTHALA"/>
</dbReference>
<evidence type="ECO:0000256" key="2">
    <source>
        <dbReference type="ARBA" id="ARBA00013168"/>
    </source>
</evidence>
<keyword evidence="3" id="KW-0820">tRNA-binding</keyword>